<dbReference type="EMBL" id="SNRW01001406">
    <property type="protein sequence ID" value="KAA6396518.1"/>
    <property type="molecule type" value="Genomic_DNA"/>
</dbReference>
<reference evidence="1 2" key="1">
    <citation type="submission" date="2019-03" db="EMBL/GenBank/DDBJ databases">
        <title>Single cell metagenomics reveals metabolic interactions within the superorganism composed of flagellate Streblomastix strix and complex community of Bacteroidetes bacteria on its surface.</title>
        <authorList>
            <person name="Treitli S.C."/>
            <person name="Kolisko M."/>
            <person name="Husnik F."/>
            <person name="Keeling P."/>
            <person name="Hampl V."/>
        </authorList>
    </citation>
    <scope>NUCLEOTIDE SEQUENCE [LARGE SCALE GENOMIC DNA]</scope>
    <source>
        <strain evidence="1">ST1C</strain>
    </source>
</reference>
<evidence type="ECO:0000313" key="1">
    <source>
        <dbReference type="EMBL" id="KAA6396518.1"/>
    </source>
</evidence>
<organism evidence="1 2">
    <name type="scientific">Streblomastix strix</name>
    <dbReference type="NCBI Taxonomy" id="222440"/>
    <lineage>
        <taxon>Eukaryota</taxon>
        <taxon>Metamonada</taxon>
        <taxon>Preaxostyla</taxon>
        <taxon>Oxymonadida</taxon>
        <taxon>Streblomastigidae</taxon>
        <taxon>Streblomastix</taxon>
    </lineage>
</organism>
<protein>
    <submittedName>
        <fullName evidence="1">Uncharacterized protein</fullName>
    </submittedName>
</protein>
<gene>
    <name evidence="1" type="ORF">EZS28_007957</name>
</gene>
<comment type="caution">
    <text evidence="1">The sequence shown here is derived from an EMBL/GenBank/DDBJ whole genome shotgun (WGS) entry which is preliminary data.</text>
</comment>
<name>A0A5J4WNV4_9EUKA</name>
<dbReference type="Proteomes" id="UP000324800">
    <property type="component" value="Unassembled WGS sequence"/>
</dbReference>
<sequence length="120" mass="13897">MASEEQTTRIKIAFSMKEYLTKADRGEEVQSNTISSITGTVAYWTEAEPHNQEQYWYFWLKPITKRESYEAQGDLYVYYTSKFISDTSNAQTEKPVNFTGLSLVQVGIDCQLERIDKQSD</sequence>
<dbReference type="AlphaFoldDB" id="A0A5J4WNV4"/>
<evidence type="ECO:0000313" key="2">
    <source>
        <dbReference type="Proteomes" id="UP000324800"/>
    </source>
</evidence>
<accession>A0A5J4WNV4</accession>
<proteinExistence type="predicted"/>